<dbReference type="Proteomes" id="UP000234681">
    <property type="component" value="Chromosome 1"/>
</dbReference>
<protein>
    <submittedName>
        <fullName evidence="1">RCG54250</fullName>
    </submittedName>
</protein>
<dbReference type="AlphaFoldDB" id="A6JA96"/>
<dbReference type="EMBL" id="CH473979">
    <property type="protein sequence ID" value="EDM07638.1"/>
    <property type="molecule type" value="Genomic_DNA"/>
</dbReference>
<accession>A6JA96</accession>
<gene>
    <name evidence="1" type="ORF">rCG_54250</name>
</gene>
<evidence type="ECO:0000313" key="1">
    <source>
        <dbReference type="EMBL" id="EDM07638.1"/>
    </source>
</evidence>
<evidence type="ECO:0000313" key="2">
    <source>
        <dbReference type="Proteomes" id="UP000234681"/>
    </source>
</evidence>
<sequence length="37" mass="4133">MLLKARASLGTHSYFVKYEGLLSGYPGLHKRPLWAGN</sequence>
<proteinExistence type="predicted"/>
<name>A6JA96_RAT</name>
<feature type="non-terminal residue" evidence="1">
    <location>
        <position position="37"/>
    </location>
</feature>
<reference evidence="1 2" key="1">
    <citation type="submission" date="2005-09" db="EMBL/GenBank/DDBJ databases">
        <authorList>
            <person name="Mural R.J."/>
            <person name="Li P.W."/>
            <person name="Adams M.D."/>
            <person name="Amanatides P.G."/>
            <person name="Baden-Tillson H."/>
            <person name="Barnstead M."/>
            <person name="Chin S.H."/>
            <person name="Dew I."/>
            <person name="Evans C.A."/>
            <person name="Ferriera S."/>
            <person name="Flanigan M."/>
            <person name="Fosler C."/>
            <person name="Glodek A."/>
            <person name="Gu Z."/>
            <person name="Holt R.A."/>
            <person name="Jennings D."/>
            <person name="Kraft C.L."/>
            <person name="Lu F."/>
            <person name="Nguyen T."/>
            <person name="Nusskern D.R."/>
            <person name="Pfannkoch C.M."/>
            <person name="Sitter C."/>
            <person name="Sutton G.G."/>
            <person name="Venter J.C."/>
            <person name="Wang Z."/>
            <person name="Woodage T."/>
            <person name="Zheng X.H."/>
            <person name="Zhong F."/>
        </authorList>
    </citation>
    <scope>NUCLEOTIDE SEQUENCE [LARGE SCALE GENOMIC DNA]</scope>
    <source>
        <strain>BN</strain>
        <strain evidence="2">Sprague-Dawley</strain>
    </source>
</reference>
<organism evidence="1 2">
    <name type="scientific">Rattus norvegicus</name>
    <name type="common">Rat</name>
    <dbReference type="NCBI Taxonomy" id="10116"/>
    <lineage>
        <taxon>Eukaryota</taxon>
        <taxon>Metazoa</taxon>
        <taxon>Chordata</taxon>
        <taxon>Craniata</taxon>
        <taxon>Vertebrata</taxon>
        <taxon>Euteleostomi</taxon>
        <taxon>Mammalia</taxon>
        <taxon>Eutheria</taxon>
        <taxon>Euarchontoglires</taxon>
        <taxon>Glires</taxon>
        <taxon>Rodentia</taxon>
        <taxon>Myomorpha</taxon>
        <taxon>Muroidea</taxon>
        <taxon>Muridae</taxon>
        <taxon>Murinae</taxon>
        <taxon>Rattus</taxon>
    </lineage>
</organism>